<reference evidence="2" key="4">
    <citation type="submission" date="2019-03" db="UniProtKB">
        <authorList>
            <consortium name="EnsemblPlants"/>
        </authorList>
    </citation>
    <scope>IDENTIFICATION</scope>
</reference>
<reference evidence="2" key="5">
    <citation type="journal article" date="2021" name="G3 (Bethesda)">
        <title>Aegilops tauschii genome assembly Aet v5.0 features greater sequence contiguity and improved annotation.</title>
        <authorList>
            <person name="Wang L."/>
            <person name="Zhu T."/>
            <person name="Rodriguez J.C."/>
            <person name="Deal K.R."/>
            <person name="Dubcovsky J."/>
            <person name="McGuire P.E."/>
            <person name="Lux T."/>
            <person name="Spannagl M."/>
            <person name="Mayer K.F.X."/>
            <person name="Baldrich P."/>
            <person name="Meyers B.C."/>
            <person name="Huo N."/>
            <person name="Gu Y.Q."/>
            <person name="Zhou H."/>
            <person name="Devos K.M."/>
            <person name="Bennetzen J.L."/>
            <person name="Unver T."/>
            <person name="Budak H."/>
            <person name="Gulick P.J."/>
            <person name="Galiba G."/>
            <person name="Kalapos B."/>
            <person name="Nelson D.R."/>
            <person name="Li P."/>
            <person name="You F.M."/>
            <person name="Luo M.C."/>
            <person name="Dvorak J."/>
        </authorList>
    </citation>
    <scope>NUCLEOTIDE SEQUENCE [LARGE SCALE GENOMIC DNA]</scope>
    <source>
        <strain evidence="2">cv. AL8/78</strain>
    </source>
</reference>
<reference evidence="3" key="1">
    <citation type="journal article" date="2014" name="Science">
        <title>Ancient hybridizations among the ancestral genomes of bread wheat.</title>
        <authorList>
            <consortium name="International Wheat Genome Sequencing Consortium,"/>
            <person name="Marcussen T."/>
            <person name="Sandve S.R."/>
            <person name="Heier L."/>
            <person name="Spannagl M."/>
            <person name="Pfeifer M."/>
            <person name="Jakobsen K.S."/>
            <person name="Wulff B.B."/>
            <person name="Steuernagel B."/>
            <person name="Mayer K.F."/>
            <person name="Olsen O.A."/>
        </authorList>
    </citation>
    <scope>NUCLEOTIDE SEQUENCE [LARGE SCALE GENOMIC DNA]</scope>
    <source>
        <strain evidence="3">cv. AL8/78</strain>
    </source>
</reference>
<evidence type="ECO:0000313" key="2">
    <source>
        <dbReference type="EnsemblPlants" id="AET3Gv20035100.1"/>
    </source>
</evidence>
<dbReference type="EnsemblPlants" id="AET3Gv20035100.1">
    <property type="protein sequence ID" value="AET3Gv20035100.1"/>
    <property type="gene ID" value="AET3Gv20035100"/>
</dbReference>
<name>A0A453DQ78_AEGTS</name>
<accession>A0A453DQ78</accession>
<proteinExistence type="predicted"/>
<keyword evidence="1" id="KW-0812">Transmembrane</keyword>
<dbReference type="Proteomes" id="UP000015105">
    <property type="component" value="Chromosome 3D"/>
</dbReference>
<reference evidence="2" key="3">
    <citation type="journal article" date="2017" name="Nature">
        <title>Genome sequence of the progenitor of the wheat D genome Aegilops tauschii.</title>
        <authorList>
            <person name="Luo M.C."/>
            <person name="Gu Y.Q."/>
            <person name="Puiu D."/>
            <person name="Wang H."/>
            <person name="Twardziok S.O."/>
            <person name="Deal K.R."/>
            <person name="Huo N."/>
            <person name="Zhu T."/>
            <person name="Wang L."/>
            <person name="Wang Y."/>
            <person name="McGuire P.E."/>
            <person name="Liu S."/>
            <person name="Long H."/>
            <person name="Ramasamy R.K."/>
            <person name="Rodriguez J.C."/>
            <person name="Van S.L."/>
            <person name="Yuan L."/>
            <person name="Wang Z."/>
            <person name="Xia Z."/>
            <person name="Xiao L."/>
            <person name="Anderson O.D."/>
            <person name="Ouyang S."/>
            <person name="Liang Y."/>
            <person name="Zimin A.V."/>
            <person name="Pertea G."/>
            <person name="Qi P."/>
            <person name="Bennetzen J.L."/>
            <person name="Dai X."/>
            <person name="Dawson M.W."/>
            <person name="Muller H.G."/>
            <person name="Kugler K."/>
            <person name="Rivarola-Duarte L."/>
            <person name="Spannagl M."/>
            <person name="Mayer K.F.X."/>
            <person name="Lu F.H."/>
            <person name="Bevan M.W."/>
            <person name="Leroy P."/>
            <person name="Li P."/>
            <person name="You F.M."/>
            <person name="Sun Q."/>
            <person name="Liu Z."/>
            <person name="Lyons E."/>
            <person name="Wicker T."/>
            <person name="Salzberg S.L."/>
            <person name="Devos K.M."/>
            <person name="Dvorak J."/>
        </authorList>
    </citation>
    <scope>NUCLEOTIDE SEQUENCE [LARGE SCALE GENOMIC DNA]</scope>
    <source>
        <strain evidence="2">cv. AL8/78</strain>
    </source>
</reference>
<organism evidence="2 3">
    <name type="scientific">Aegilops tauschii subsp. strangulata</name>
    <name type="common">Goatgrass</name>
    <dbReference type="NCBI Taxonomy" id="200361"/>
    <lineage>
        <taxon>Eukaryota</taxon>
        <taxon>Viridiplantae</taxon>
        <taxon>Streptophyta</taxon>
        <taxon>Embryophyta</taxon>
        <taxon>Tracheophyta</taxon>
        <taxon>Spermatophyta</taxon>
        <taxon>Magnoliopsida</taxon>
        <taxon>Liliopsida</taxon>
        <taxon>Poales</taxon>
        <taxon>Poaceae</taxon>
        <taxon>BOP clade</taxon>
        <taxon>Pooideae</taxon>
        <taxon>Triticodae</taxon>
        <taxon>Triticeae</taxon>
        <taxon>Triticinae</taxon>
        <taxon>Aegilops</taxon>
    </lineage>
</organism>
<evidence type="ECO:0000256" key="1">
    <source>
        <dbReference type="SAM" id="Phobius"/>
    </source>
</evidence>
<feature type="transmembrane region" description="Helical" evidence="1">
    <location>
        <begin position="197"/>
        <end position="213"/>
    </location>
</feature>
<reference evidence="3" key="2">
    <citation type="journal article" date="2017" name="Nat. Plants">
        <title>The Aegilops tauschii genome reveals multiple impacts of transposons.</title>
        <authorList>
            <person name="Zhao G."/>
            <person name="Zou C."/>
            <person name="Li K."/>
            <person name="Wang K."/>
            <person name="Li T."/>
            <person name="Gao L."/>
            <person name="Zhang X."/>
            <person name="Wang H."/>
            <person name="Yang Z."/>
            <person name="Liu X."/>
            <person name="Jiang W."/>
            <person name="Mao L."/>
            <person name="Kong X."/>
            <person name="Jiao Y."/>
            <person name="Jia J."/>
        </authorList>
    </citation>
    <scope>NUCLEOTIDE SEQUENCE [LARGE SCALE GENOMIC DNA]</scope>
    <source>
        <strain evidence="3">cv. AL8/78</strain>
    </source>
</reference>
<keyword evidence="1" id="KW-1133">Transmembrane helix</keyword>
<dbReference type="Gramene" id="AET3Gv20035100.1">
    <property type="protein sequence ID" value="AET3Gv20035100.1"/>
    <property type="gene ID" value="AET3Gv20035100"/>
</dbReference>
<sequence>GGKQIDRCRGSARMGGLKETSSGLMGNRDACKSHGKKKFKIPRKSLRLCRNDEYGTFPFVDRRLQLRTTSLYRESYKRILFRSALQDYNERVRDGMLTWEAYEEHRLAIDSSMQTIRHSIQRYKEPRLQGGLFYLANNVGGNGLTNRTYLYHMPLKEALRKHRQENKRRKQLLNAFNNSKKSSIVDTILQRPSMKRLVIYTVSSLILGCVIIFL</sequence>
<dbReference type="STRING" id="200361.A0A453DQ78"/>
<dbReference type="AlphaFoldDB" id="A0A453DQ78"/>
<keyword evidence="1" id="KW-0472">Membrane</keyword>
<evidence type="ECO:0000313" key="3">
    <source>
        <dbReference type="Proteomes" id="UP000015105"/>
    </source>
</evidence>
<keyword evidence="3" id="KW-1185">Reference proteome</keyword>
<protein>
    <submittedName>
        <fullName evidence="2">Uncharacterized protein</fullName>
    </submittedName>
</protein>